<dbReference type="Pfam" id="PF20522">
    <property type="entry name" value="DUF6737"/>
    <property type="match status" value="1"/>
</dbReference>
<comment type="caution">
    <text evidence="3">The sequence shown here is derived from an EMBL/GenBank/DDBJ whole genome shotgun (WGS) entry which is preliminary data.</text>
</comment>
<reference evidence="3 4" key="1">
    <citation type="journal article" date="2018" name="Sci. Rep.">
        <title>A novel species of the marine cyanobacterium Acaryochloris with a unique pigment content and lifestyle.</title>
        <authorList>
            <person name="Partensky F."/>
            <person name="Six C."/>
            <person name="Ratin M."/>
            <person name="Garczarek L."/>
            <person name="Vaulot D."/>
            <person name="Probert I."/>
            <person name="Calteau A."/>
            <person name="Gourvil P."/>
            <person name="Marie D."/>
            <person name="Grebert T."/>
            <person name="Bouchier C."/>
            <person name="Le Panse S."/>
            <person name="Gachenot M."/>
            <person name="Rodriguez F."/>
            <person name="Garrido J.L."/>
        </authorList>
    </citation>
    <scope>NUCLEOTIDE SEQUENCE [LARGE SCALE GENOMIC DNA]</scope>
    <source>
        <strain evidence="3 4">RCC1774</strain>
    </source>
</reference>
<dbReference type="PANTHER" id="PTHR36046">
    <property type="entry name" value="PROTEIN, PUTATIVE-RELATED"/>
    <property type="match status" value="1"/>
</dbReference>
<keyword evidence="4" id="KW-1185">Reference proteome</keyword>
<name>A0A2W1JNA6_9CYAN</name>
<keyword evidence="1" id="KW-1133">Transmembrane helix</keyword>
<dbReference type="InterPro" id="IPR046625">
    <property type="entry name" value="DUF6737"/>
</dbReference>
<evidence type="ECO:0000313" key="3">
    <source>
        <dbReference type="EMBL" id="PZD70387.1"/>
    </source>
</evidence>
<keyword evidence="1" id="KW-0812">Transmembrane</keyword>
<evidence type="ECO:0000256" key="1">
    <source>
        <dbReference type="SAM" id="Phobius"/>
    </source>
</evidence>
<feature type="transmembrane region" description="Helical" evidence="1">
    <location>
        <begin position="20"/>
        <end position="36"/>
    </location>
</feature>
<dbReference type="EMBL" id="PQWO01000040">
    <property type="protein sequence ID" value="PZD70387.1"/>
    <property type="molecule type" value="Genomic_DNA"/>
</dbReference>
<keyword evidence="1" id="KW-0472">Membrane</keyword>
<organism evidence="3 4">
    <name type="scientific">Acaryochloris thomasi RCC1774</name>
    <dbReference type="NCBI Taxonomy" id="1764569"/>
    <lineage>
        <taxon>Bacteria</taxon>
        <taxon>Bacillati</taxon>
        <taxon>Cyanobacteriota</taxon>
        <taxon>Cyanophyceae</taxon>
        <taxon>Acaryochloridales</taxon>
        <taxon>Acaryochloridaceae</taxon>
        <taxon>Acaryochloris</taxon>
        <taxon>Acaryochloris thomasi</taxon>
    </lineage>
</organism>
<gene>
    <name evidence="3" type="ORF">C1752_13694</name>
</gene>
<evidence type="ECO:0000259" key="2">
    <source>
        <dbReference type="Pfam" id="PF20522"/>
    </source>
</evidence>
<feature type="transmembrane region" description="Helical" evidence="1">
    <location>
        <begin position="42"/>
        <end position="61"/>
    </location>
</feature>
<dbReference type="PANTHER" id="PTHR36046:SF1">
    <property type="entry name" value="DUF6737 DOMAIN-CONTAINING PROTEIN"/>
    <property type="match status" value="1"/>
</dbReference>
<dbReference type="OrthoDB" id="426582at2"/>
<protein>
    <recommendedName>
        <fullName evidence="2">DUF6737 domain-containing protein</fullName>
    </recommendedName>
</protein>
<proteinExistence type="predicted"/>
<evidence type="ECO:0000313" key="4">
    <source>
        <dbReference type="Proteomes" id="UP000248857"/>
    </source>
</evidence>
<dbReference type="RefSeq" id="WP_110989087.1">
    <property type="nucleotide sequence ID" value="NZ_CAWNWM010000040.1"/>
</dbReference>
<sequence length="82" mass="9658">MSEASDYKPWEHKPWWCQPWSILLTGFSVIFGTWFLSHIVWLTILIAIPFSAWMGFFVLLWPSMMRQYMAENSAREIGGTEV</sequence>
<feature type="domain" description="DUF6737" evidence="2">
    <location>
        <begin position="9"/>
        <end position="63"/>
    </location>
</feature>
<accession>A0A2W1JNA6</accession>
<dbReference type="Proteomes" id="UP000248857">
    <property type="component" value="Unassembled WGS sequence"/>
</dbReference>
<dbReference type="AlphaFoldDB" id="A0A2W1JNA6"/>